<accession>A0A2Z5UWA5</accession>
<keyword evidence="4" id="KW-1185">Reference proteome</keyword>
<dbReference type="RefSeq" id="WP_126323320.1">
    <property type="nucleotide sequence ID" value="NZ_AP018005.1"/>
</dbReference>
<dbReference type="EMBL" id="AP018005">
    <property type="protein sequence ID" value="BBB15788.1"/>
    <property type="molecule type" value="Genomic_DNA"/>
</dbReference>
<keyword evidence="2" id="KW-1133">Transmembrane helix</keyword>
<evidence type="ECO:0000313" key="3">
    <source>
        <dbReference type="EMBL" id="BBB15788.1"/>
    </source>
</evidence>
<gene>
    <name evidence="3" type="ORF">RVIR1_13410</name>
</gene>
<evidence type="ECO:0000256" key="1">
    <source>
        <dbReference type="SAM" id="Coils"/>
    </source>
</evidence>
<feature type="transmembrane region" description="Helical" evidence="2">
    <location>
        <begin position="68"/>
        <end position="89"/>
    </location>
</feature>
<dbReference type="KEGG" id="rvi:RVIR1_13410"/>
<organism evidence="3 4">
    <name type="scientific">Candidatus Rickettsiella viridis</name>
    <dbReference type="NCBI Taxonomy" id="676208"/>
    <lineage>
        <taxon>Bacteria</taxon>
        <taxon>Pseudomonadati</taxon>
        <taxon>Pseudomonadota</taxon>
        <taxon>Gammaproteobacteria</taxon>
        <taxon>Legionellales</taxon>
        <taxon>Coxiellaceae</taxon>
        <taxon>Rickettsiella</taxon>
    </lineage>
</organism>
<dbReference type="Proteomes" id="UP000282483">
    <property type="component" value="Chromosome"/>
</dbReference>
<protein>
    <submittedName>
        <fullName evidence="3">Uncharacterized protein</fullName>
    </submittedName>
</protein>
<keyword evidence="2" id="KW-0472">Membrane</keyword>
<sequence length="414" mass="47186">MNLESISMARLIVNDCVGNSQELQGDYGRILWRKLNKQLTSQAVMAGALGNSARMSVGQKEGWFYKSLSYLAGALILRMLLAIEIGAMITAALTLFPFIAVATPVVISFLGTTIVTGVYGLLTSLSKNRAKISAKAFMGNKPSDEMLKMVSDLVVLFNVDKFQLIYSRSKESSLWDKIQEPFHRLHRRLTKIKAPKNKQDREIRKFLKKESKKIWKIFTDCTHNPGKYELYKSDPLAEKILEFFESKFELDEPDIEKSRQLEINVLWLTVFAQYLTKNNPELIGASDSIDKILNKLNTIFSHHVDPERLDKHRARESRSADSLNERMQRLEALYKERIDILRGELAKQSTLIGRLQSEVQHLREESRIVAGSQRAHREVDEIPLLRTRSCASINFFSIRKTCGEALVPSAKPVL</sequence>
<feature type="coiled-coil region" evidence="1">
    <location>
        <begin position="313"/>
        <end position="365"/>
    </location>
</feature>
<feature type="transmembrane region" description="Helical" evidence="2">
    <location>
        <begin position="95"/>
        <end position="122"/>
    </location>
</feature>
<evidence type="ECO:0000256" key="2">
    <source>
        <dbReference type="SAM" id="Phobius"/>
    </source>
</evidence>
<reference evidence="3 4" key="1">
    <citation type="submission" date="2017-03" db="EMBL/GenBank/DDBJ databases">
        <title>The genome sequence of Candidatus Rickettsiella viridis.</title>
        <authorList>
            <person name="Nikoh N."/>
            <person name="Tsuchida T."/>
            <person name="Yamaguchi K."/>
            <person name="Maeda T."/>
            <person name="Shigenobu S."/>
            <person name="Fukatsu T."/>
        </authorList>
    </citation>
    <scope>NUCLEOTIDE SEQUENCE [LARGE SCALE GENOMIC DNA]</scope>
    <source>
        <strain evidence="3 4">Ap-RA04</strain>
    </source>
</reference>
<proteinExistence type="predicted"/>
<evidence type="ECO:0000313" key="4">
    <source>
        <dbReference type="Proteomes" id="UP000282483"/>
    </source>
</evidence>
<dbReference type="AlphaFoldDB" id="A0A2Z5UWA5"/>
<keyword evidence="1" id="KW-0175">Coiled coil</keyword>
<keyword evidence="2" id="KW-0812">Transmembrane</keyword>
<name>A0A2Z5UWA5_9COXI</name>